<comment type="caution">
    <text evidence="2">The sequence shown here is derived from an EMBL/GenBank/DDBJ whole genome shotgun (WGS) entry which is preliminary data.</text>
</comment>
<name>A0AAE1D2U6_9GAST</name>
<sequence>MIVVAVVDRGSQEDVSVEIGYQLTGLCGTAPKTKRVRGGGTGRTETSESGQAHEPGQSRCDLARSQH</sequence>
<dbReference type="EMBL" id="JAWDGP010005718">
    <property type="protein sequence ID" value="KAK3753226.1"/>
    <property type="molecule type" value="Genomic_DNA"/>
</dbReference>
<gene>
    <name evidence="2" type="ORF">RRG08_024499</name>
</gene>
<dbReference type="Proteomes" id="UP001283361">
    <property type="component" value="Unassembled WGS sequence"/>
</dbReference>
<evidence type="ECO:0000256" key="1">
    <source>
        <dbReference type="SAM" id="MobiDB-lite"/>
    </source>
</evidence>
<dbReference type="AlphaFoldDB" id="A0AAE1D2U6"/>
<reference evidence="2" key="1">
    <citation type="journal article" date="2023" name="G3 (Bethesda)">
        <title>A reference genome for the long-term kleptoplast-retaining sea slug Elysia crispata morphotype clarki.</title>
        <authorList>
            <person name="Eastman K.E."/>
            <person name="Pendleton A.L."/>
            <person name="Shaikh M.A."/>
            <person name="Suttiyut T."/>
            <person name="Ogas R."/>
            <person name="Tomko P."/>
            <person name="Gavelis G."/>
            <person name="Widhalm J.R."/>
            <person name="Wisecaver J.H."/>
        </authorList>
    </citation>
    <scope>NUCLEOTIDE SEQUENCE</scope>
    <source>
        <strain evidence="2">ECLA1</strain>
    </source>
</reference>
<organism evidence="2 3">
    <name type="scientific">Elysia crispata</name>
    <name type="common">lettuce slug</name>
    <dbReference type="NCBI Taxonomy" id="231223"/>
    <lineage>
        <taxon>Eukaryota</taxon>
        <taxon>Metazoa</taxon>
        <taxon>Spiralia</taxon>
        <taxon>Lophotrochozoa</taxon>
        <taxon>Mollusca</taxon>
        <taxon>Gastropoda</taxon>
        <taxon>Heterobranchia</taxon>
        <taxon>Euthyneura</taxon>
        <taxon>Panpulmonata</taxon>
        <taxon>Sacoglossa</taxon>
        <taxon>Placobranchoidea</taxon>
        <taxon>Plakobranchidae</taxon>
        <taxon>Elysia</taxon>
    </lineage>
</organism>
<proteinExistence type="predicted"/>
<keyword evidence="3" id="KW-1185">Reference proteome</keyword>
<protein>
    <submittedName>
        <fullName evidence="2">Uncharacterized protein</fullName>
    </submittedName>
</protein>
<accession>A0AAE1D2U6</accession>
<feature type="region of interest" description="Disordered" evidence="1">
    <location>
        <begin position="30"/>
        <end position="67"/>
    </location>
</feature>
<evidence type="ECO:0000313" key="2">
    <source>
        <dbReference type="EMBL" id="KAK3753226.1"/>
    </source>
</evidence>
<evidence type="ECO:0000313" key="3">
    <source>
        <dbReference type="Proteomes" id="UP001283361"/>
    </source>
</evidence>